<dbReference type="PANTHER" id="PTHR46797:SF19">
    <property type="entry name" value="BLL2473 PROTEIN"/>
    <property type="match status" value="1"/>
</dbReference>
<feature type="domain" description="HTH cro/C1-type" evidence="2">
    <location>
        <begin position="10"/>
        <end position="64"/>
    </location>
</feature>
<organism evidence="3 4">
    <name type="scientific">Halodesulfovibrio spirochaetisodalis</name>
    <dbReference type="NCBI Taxonomy" id="1560234"/>
    <lineage>
        <taxon>Bacteria</taxon>
        <taxon>Pseudomonadati</taxon>
        <taxon>Thermodesulfobacteriota</taxon>
        <taxon>Desulfovibrionia</taxon>
        <taxon>Desulfovibrionales</taxon>
        <taxon>Desulfovibrionaceae</taxon>
        <taxon>Halodesulfovibrio</taxon>
    </lineage>
</organism>
<dbReference type="PROSITE" id="PS50943">
    <property type="entry name" value="HTH_CROC1"/>
    <property type="match status" value="1"/>
</dbReference>
<sequence length="189" mass="21252">MATEKLGNRIRKFREERSLSRAELAEKADLTELFITALEEEDLYPSIAPLQKIARALGVRLGTFMDDEISVDPLIVRKEAREADLTMQKAGDKSPSFLFHSLGKGKTDRNMEPFFIHITPEAEEDRKISSHQGEEFIVVTSGTLLVRYGKEEHILEAGDSVYFNSIVPHYVGAADGAEAEIYAVIYYPD</sequence>
<dbReference type="RefSeq" id="WP_066857016.1">
    <property type="nucleotide sequence ID" value="NZ_JXMS01000026.1"/>
</dbReference>
<proteinExistence type="predicted"/>
<dbReference type="InterPro" id="IPR050807">
    <property type="entry name" value="TransReg_Diox_bact_type"/>
</dbReference>
<comment type="caution">
    <text evidence="3">The sequence shown here is derived from an EMBL/GenBank/DDBJ whole genome shotgun (WGS) entry which is preliminary data.</text>
</comment>
<protein>
    <submittedName>
        <fullName evidence="3">DNA-binding protein</fullName>
    </submittedName>
</protein>
<dbReference type="SUPFAM" id="SSF47413">
    <property type="entry name" value="lambda repressor-like DNA-binding domains"/>
    <property type="match status" value="1"/>
</dbReference>
<dbReference type="CDD" id="cd02209">
    <property type="entry name" value="cupin_XRE_C"/>
    <property type="match status" value="1"/>
</dbReference>
<evidence type="ECO:0000256" key="1">
    <source>
        <dbReference type="ARBA" id="ARBA00023125"/>
    </source>
</evidence>
<dbReference type="InterPro" id="IPR013096">
    <property type="entry name" value="Cupin_2"/>
</dbReference>
<dbReference type="GO" id="GO:0005829">
    <property type="term" value="C:cytosol"/>
    <property type="evidence" value="ECO:0007669"/>
    <property type="project" value="TreeGrafter"/>
</dbReference>
<dbReference type="InterPro" id="IPR014710">
    <property type="entry name" value="RmlC-like_jellyroll"/>
</dbReference>
<dbReference type="InterPro" id="IPR010982">
    <property type="entry name" value="Lambda_DNA-bd_dom_sf"/>
</dbReference>
<dbReference type="CDD" id="cd00093">
    <property type="entry name" value="HTH_XRE"/>
    <property type="match status" value="1"/>
</dbReference>
<dbReference type="AlphaFoldDB" id="A0A1B7XAF3"/>
<dbReference type="GO" id="GO:0003700">
    <property type="term" value="F:DNA-binding transcription factor activity"/>
    <property type="evidence" value="ECO:0007669"/>
    <property type="project" value="TreeGrafter"/>
</dbReference>
<keyword evidence="1 3" id="KW-0238">DNA-binding</keyword>
<dbReference type="STRING" id="1560234.SP90_13005"/>
<dbReference type="InterPro" id="IPR011051">
    <property type="entry name" value="RmlC_Cupin_sf"/>
</dbReference>
<dbReference type="EMBL" id="JXMS01000026">
    <property type="protein sequence ID" value="OBQ46326.1"/>
    <property type="molecule type" value="Genomic_DNA"/>
</dbReference>
<evidence type="ECO:0000313" key="4">
    <source>
        <dbReference type="Proteomes" id="UP000091979"/>
    </source>
</evidence>
<dbReference type="GO" id="GO:0003677">
    <property type="term" value="F:DNA binding"/>
    <property type="evidence" value="ECO:0007669"/>
    <property type="project" value="UniProtKB-KW"/>
</dbReference>
<dbReference type="PATRIC" id="fig|1560234.3.peg.1713"/>
<dbReference type="Proteomes" id="UP000091979">
    <property type="component" value="Unassembled WGS sequence"/>
</dbReference>
<dbReference type="Gene3D" id="2.60.120.10">
    <property type="entry name" value="Jelly Rolls"/>
    <property type="match status" value="1"/>
</dbReference>
<dbReference type="Pfam" id="PF01381">
    <property type="entry name" value="HTH_3"/>
    <property type="match status" value="1"/>
</dbReference>
<dbReference type="Pfam" id="PF07883">
    <property type="entry name" value="Cupin_2"/>
    <property type="match status" value="1"/>
</dbReference>
<dbReference type="PANTHER" id="PTHR46797">
    <property type="entry name" value="HTH-TYPE TRANSCRIPTIONAL REGULATOR"/>
    <property type="match status" value="1"/>
</dbReference>
<accession>A0A1B7XAF3</accession>
<keyword evidence="4" id="KW-1185">Reference proteome</keyword>
<reference evidence="3 4" key="1">
    <citation type="submission" date="2015-01" db="EMBL/GenBank/DDBJ databases">
        <title>Desulfovibrio sp. JC271 draft genome sequence.</title>
        <authorList>
            <person name="Shivani Y."/>
            <person name="Subhash Y."/>
            <person name="Sasikala C."/>
            <person name="Ramana C.V."/>
        </authorList>
    </citation>
    <scope>NUCLEOTIDE SEQUENCE [LARGE SCALE GENOMIC DNA]</scope>
    <source>
        <strain evidence="3 4">JC271</strain>
    </source>
</reference>
<dbReference type="SUPFAM" id="SSF51182">
    <property type="entry name" value="RmlC-like cupins"/>
    <property type="match status" value="1"/>
</dbReference>
<dbReference type="Gene3D" id="1.10.260.40">
    <property type="entry name" value="lambda repressor-like DNA-binding domains"/>
    <property type="match status" value="1"/>
</dbReference>
<name>A0A1B7XAF3_9BACT</name>
<gene>
    <name evidence="3" type="ORF">SP90_13005</name>
</gene>
<dbReference type="SMART" id="SM00530">
    <property type="entry name" value="HTH_XRE"/>
    <property type="match status" value="1"/>
</dbReference>
<evidence type="ECO:0000313" key="3">
    <source>
        <dbReference type="EMBL" id="OBQ46326.1"/>
    </source>
</evidence>
<evidence type="ECO:0000259" key="2">
    <source>
        <dbReference type="PROSITE" id="PS50943"/>
    </source>
</evidence>
<dbReference type="InterPro" id="IPR001387">
    <property type="entry name" value="Cro/C1-type_HTH"/>
</dbReference>
<dbReference type="OrthoDB" id="5343295at2"/>